<accession>A0A7I9YEY1</accession>
<sequence length="72" mass="7284">MALVVPVVMPARAVPVGSVRAVRLTVVMTAPPVSVATAATVEPATSVRPVRWVSTAVPVVTVAPVVMAVRAA</sequence>
<protein>
    <submittedName>
        <fullName evidence="1">Uncharacterized protein</fullName>
    </submittedName>
</protein>
<dbReference type="AlphaFoldDB" id="A0A7I9YEY1"/>
<dbReference type="EMBL" id="BLKY01000001">
    <property type="protein sequence ID" value="GFG87092.1"/>
    <property type="molecule type" value="Genomic_DNA"/>
</dbReference>
<organism evidence="1 2">
    <name type="scientific">Mycolicibacter algericus</name>
    <name type="common">Mycobacterium algericum</name>
    <dbReference type="NCBI Taxonomy" id="1288388"/>
    <lineage>
        <taxon>Bacteria</taxon>
        <taxon>Bacillati</taxon>
        <taxon>Actinomycetota</taxon>
        <taxon>Actinomycetes</taxon>
        <taxon>Mycobacteriales</taxon>
        <taxon>Mycobacteriaceae</taxon>
        <taxon>Mycolicibacter</taxon>
    </lineage>
</organism>
<reference evidence="1 2" key="1">
    <citation type="journal article" date="2019" name="Emerg. Microbes Infect.">
        <title>Comprehensive subspecies identification of 175 nontuberculous mycobacteria species based on 7547 genomic profiles.</title>
        <authorList>
            <person name="Matsumoto Y."/>
            <person name="Kinjo T."/>
            <person name="Motooka D."/>
            <person name="Nabeya D."/>
            <person name="Jung N."/>
            <person name="Uechi K."/>
            <person name="Horii T."/>
            <person name="Iida T."/>
            <person name="Fujita J."/>
            <person name="Nakamura S."/>
        </authorList>
    </citation>
    <scope>NUCLEOTIDE SEQUENCE [LARGE SCALE GENOMIC DNA]</scope>
    <source>
        <strain evidence="1 2">JCM 30723</strain>
    </source>
</reference>
<comment type="caution">
    <text evidence="1">The sequence shown here is derived from an EMBL/GenBank/DDBJ whole genome shotgun (WGS) entry which is preliminary data.</text>
</comment>
<proteinExistence type="predicted"/>
<name>A0A7I9YEY1_MYCAL</name>
<evidence type="ECO:0000313" key="1">
    <source>
        <dbReference type="EMBL" id="GFG87092.1"/>
    </source>
</evidence>
<evidence type="ECO:0000313" key="2">
    <source>
        <dbReference type="Proteomes" id="UP000465305"/>
    </source>
</evidence>
<dbReference type="Proteomes" id="UP000465305">
    <property type="component" value="Unassembled WGS sequence"/>
</dbReference>
<gene>
    <name evidence="1" type="ORF">MALGJ_37680</name>
</gene>